<dbReference type="KEGG" id="brh:RBRH_00898"/>
<organism evidence="1 2">
    <name type="scientific">Mycetohabitans rhizoxinica (strain DSM 19002 / CIP 109453 / HKI 454)</name>
    <name type="common">Paraburkholderia rhizoxinica</name>
    <dbReference type="NCBI Taxonomy" id="882378"/>
    <lineage>
        <taxon>Bacteria</taxon>
        <taxon>Pseudomonadati</taxon>
        <taxon>Pseudomonadota</taxon>
        <taxon>Betaproteobacteria</taxon>
        <taxon>Burkholderiales</taxon>
        <taxon>Burkholderiaceae</taxon>
        <taxon>Mycetohabitans</taxon>
    </lineage>
</organism>
<dbReference type="AlphaFoldDB" id="E5AL66"/>
<name>E5AL66_MYCRK</name>
<dbReference type="Proteomes" id="UP000007437">
    <property type="component" value="Chromosome"/>
</dbReference>
<dbReference type="EMBL" id="FR687359">
    <property type="protein sequence ID" value="CBW73739.1"/>
    <property type="molecule type" value="Genomic_DNA"/>
</dbReference>
<protein>
    <submittedName>
        <fullName evidence="1">Uncharacterized protein</fullName>
    </submittedName>
</protein>
<reference evidence="1 2" key="1">
    <citation type="journal article" date="2011" name="J. Bacteriol.">
        <title>Complete genome sequence of Burkholderia rhizoxinica, an endosymbiont of Rhizopus microsporus.</title>
        <authorList>
            <person name="Lackner G."/>
            <person name="Moebius N."/>
            <person name="Partida-Martinez L."/>
            <person name="Hertweck C."/>
        </authorList>
    </citation>
    <scope>NUCLEOTIDE SEQUENCE [LARGE SCALE GENOMIC DNA]</scope>
    <source>
        <strain evidence="2">DSM 19002 / CIP 109453 / HKI 454</strain>
    </source>
</reference>
<gene>
    <name evidence="1" type="ordered locus">RBRH_00898</name>
</gene>
<evidence type="ECO:0000313" key="1">
    <source>
        <dbReference type="EMBL" id="CBW73739.1"/>
    </source>
</evidence>
<proteinExistence type="predicted"/>
<evidence type="ECO:0000313" key="2">
    <source>
        <dbReference type="Proteomes" id="UP000007437"/>
    </source>
</evidence>
<sequence>MLHNSVFQSEASNAALKVRFAGLQATAQGGARHSIECN</sequence>
<accession>E5AL66</accession>
<dbReference type="HOGENOM" id="CLU_3325737_0_0_4"/>